<dbReference type="OrthoDB" id="7776143at2759"/>
<feature type="signal peptide" evidence="4">
    <location>
        <begin position="1"/>
        <end position="17"/>
    </location>
</feature>
<proteinExistence type="inferred from homology"/>
<keyword evidence="3" id="KW-0964">Secreted</keyword>
<evidence type="ECO:0000313" key="6">
    <source>
        <dbReference type="Proteomes" id="UP000076727"/>
    </source>
</evidence>
<name>A0A165Q390_9APHY</name>
<dbReference type="PANTHER" id="PTHR10009">
    <property type="entry name" value="PROTEIN YELLOW-RELATED"/>
    <property type="match status" value="1"/>
</dbReference>
<reference evidence="5 6" key="1">
    <citation type="journal article" date="2016" name="Mol. Biol. Evol.">
        <title>Comparative Genomics of Early-Diverging Mushroom-Forming Fungi Provides Insights into the Origins of Lignocellulose Decay Capabilities.</title>
        <authorList>
            <person name="Nagy L.G."/>
            <person name="Riley R."/>
            <person name="Tritt A."/>
            <person name="Adam C."/>
            <person name="Daum C."/>
            <person name="Floudas D."/>
            <person name="Sun H."/>
            <person name="Yadav J.S."/>
            <person name="Pangilinan J."/>
            <person name="Larsson K.H."/>
            <person name="Matsuura K."/>
            <person name="Barry K."/>
            <person name="Labutti K."/>
            <person name="Kuo R."/>
            <person name="Ohm R.A."/>
            <person name="Bhattacharya S.S."/>
            <person name="Shirouzu T."/>
            <person name="Yoshinaga Y."/>
            <person name="Martin F.M."/>
            <person name="Grigoriev I.V."/>
            <person name="Hibbett D.S."/>
        </authorList>
    </citation>
    <scope>NUCLEOTIDE SEQUENCE [LARGE SCALE GENOMIC DNA]</scope>
    <source>
        <strain evidence="5 6">L-15889</strain>
    </source>
</reference>
<dbReference type="PANTHER" id="PTHR10009:SF18">
    <property type="entry name" value="PROTEIN YELLOW-LIKE PROTEIN"/>
    <property type="match status" value="1"/>
</dbReference>
<sequence length="454" mass="49565">MFSVLSTLVLYAALVSAQSSVFDFPEYPPPGAFDPDELLASAVGVLPYGIGVADQSLANTSVHYDTGYFGPQIELVHAYYNYWPTGVGVGSDGMVFTCYPRGNETYTLALITGPTTEEAWPDEEWNTPPAFENVTNPGYSIATEKLIFVQSVVVDGLDRVWALDTGRPRVNGTYLYAQVPGGPKLVGFYMNGTSFATYTFPSTVVYADSSINDVRFDLRGGGYAYITDSSPYHPALVVVDLTTGESWRHLDGHVSVSADPNFVPVYNGVPFYYHTLLAPDAIQFMTAFAADGIALSADGEYVYVTPLTSRHLYRISTTYLKQQPSSSNPYAAILAKENVQTVAESGGHADGLETDASGYIYIGSQEHNAIHRYNATTGIVEPFIRNPVIQWADTFSVVTLAEGNYLYFTVNQLWLAPDYQNGTDLRTKPYAMYRVPLEAGRANQTDSTTTAAAM</sequence>
<dbReference type="AlphaFoldDB" id="A0A165Q390"/>
<evidence type="ECO:0000256" key="4">
    <source>
        <dbReference type="SAM" id="SignalP"/>
    </source>
</evidence>
<dbReference type="InterPro" id="IPR017996">
    <property type="entry name" value="MRJP/yellow-related"/>
</dbReference>
<evidence type="ECO:0000313" key="5">
    <source>
        <dbReference type="EMBL" id="KZT68952.1"/>
    </source>
</evidence>
<dbReference type="InterPro" id="IPR011042">
    <property type="entry name" value="6-blade_b-propeller_TolB-like"/>
</dbReference>
<dbReference type="Gene3D" id="2.120.10.30">
    <property type="entry name" value="TolB, C-terminal domain"/>
    <property type="match status" value="1"/>
</dbReference>
<gene>
    <name evidence="5" type="ORF">DAEQUDRAFT_727384</name>
</gene>
<evidence type="ECO:0008006" key="7">
    <source>
        <dbReference type="Google" id="ProtNLM"/>
    </source>
</evidence>
<dbReference type="SUPFAM" id="SSF63829">
    <property type="entry name" value="Calcium-dependent phosphotriesterase"/>
    <property type="match status" value="1"/>
</dbReference>
<dbReference type="Pfam" id="PF03022">
    <property type="entry name" value="MRJP"/>
    <property type="match status" value="1"/>
</dbReference>
<comment type="subcellular location">
    <subcellularLocation>
        <location evidence="1">Secreted</location>
    </subcellularLocation>
</comment>
<dbReference type="Proteomes" id="UP000076727">
    <property type="component" value="Unassembled WGS sequence"/>
</dbReference>
<evidence type="ECO:0000256" key="2">
    <source>
        <dbReference type="ARBA" id="ARBA00009127"/>
    </source>
</evidence>
<organism evidence="5 6">
    <name type="scientific">Daedalea quercina L-15889</name>
    <dbReference type="NCBI Taxonomy" id="1314783"/>
    <lineage>
        <taxon>Eukaryota</taxon>
        <taxon>Fungi</taxon>
        <taxon>Dikarya</taxon>
        <taxon>Basidiomycota</taxon>
        <taxon>Agaricomycotina</taxon>
        <taxon>Agaricomycetes</taxon>
        <taxon>Polyporales</taxon>
        <taxon>Fomitopsis</taxon>
    </lineage>
</organism>
<keyword evidence="4" id="KW-0732">Signal</keyword>
<dbReference type="GO" id="GO:0005576">
    <property type="term" value="C:extracellular region"/>
    <property type="evidence" value="ECO:0007669"/>
    <property type="project" value="UniProtKB-SubCell"/>
</dbReference>
<evidence type="ECO:0000256" key="1">
    <source>
        <dbReference type="ARBA" id="ARBA00004613"/>
    </source>
</evidence>
<comment type="similarity">
    <text evidence="2">Belongs to the major royal jelly protein family.</text>
</comment>
<dbReference type="EMBL" id="KV429062">
    <property type="protein sequence ID" value="KZT68952.1"/>
    <property type="molecule type" value="Genomic_DNA"/>
</dbReference>
<protein>
    <recommendedName>
        <fullName evidence="7">Major royal jelly protein</fullName>
    </recommendedName>
</protein>
<feature type="chain" id="PRO_5007864515" description="Major royal jelly protein" evidence="4">
    <location>
        <begin position="18"/>
        <end position="454"/>
    </location>
</feature>
<keyword evidence="6" id="KW-1185">Reference proteome</keyword>
<evidence type="ECO:0000256" key="3">
    <source>
        <dbReference type="ARBA" id="ARBA00022525"/>
    </source>
</evidence>
<accession>A0A165Q390</accession>
<dbReference type="STRING" id="1314783.A0A165Q390"/>